<evidence type="ECO:0000313" key="1">
    <source>
        <dbReference type="EMBL" id="ASN71257.1"/>
    </source>
</evidence>
<organism evidence="2">
    <name type="scientific">uncultured Caudovirales phage</name>
    <dbReference type="NCBI Taxonomy" id="2100421"/>
    <lineage>
        <taxon>Viruses</taxon>
        <taxon>Duplodnaviria</taxon>
        <taxon>Heunggongvirae</taxon>
        <taxon>Uroviricota</taxon>
        <taxon>Caudoviricetes</taxon>
        <taxon>Peduoviridae</taxon>
        <taxon>Maltschvirus</taxon>
        <taxon>Maltschvirus maltsch</taxon>
    </lineage>
</organism>
<protein>
    <recommendedName>
        <fullName evidence="3">Phage protein</fullName>
    </recommendedName>
</protein>
<reference evidence="2" key="1">
    <citation type="submission" date="2017-06" db="EMBL/GenBank/DDBJ databases">
        <title>Novel phages from South African skin metaviromes.</title>
        <authorList>
            <person name="van Zyl L.J."/>
            <person name="Abrahams Y."/>
            <person name="Stander E.A."/>
            <person name="Kirby B.M."/>
            <person name="Clavaud C."/>
            <person name="Farcet C."/>
            <person name="Breton L."/>
            <person name="Trindade M.I."/>
        </authorList>
    </citation>
    <scope>NUCLEOTIDE SEQUENCE</scope>
</reference>
<evidence type="ECO:0000313" key="2">
    <source>
        <dbReference type="EMBL" id="ASN72902.1"/>
    </source>
</evidence>
<accession>A0A2H4JCC5</accession>
<proteinExistence type="predicted"/>
<dbReference type="EMBL" id="MF417983">
    <property type="protein sequence ID" value="ASN72902.1"/>
    <property type="molecule type" value="Genomic_DNA"/>
</dbReference>
<sequence length="76" mass="8595">MRNTLTDLNNHLFAQLERLSDEDLKGEELKEELQRSSAVSKVAQNIINNGSLVLQAQKFKDEKLDAESEIPKLLGE</sequence>
<dbReference type="EMBL" id="MF417921">
    <property type="protein sequence ID" value="ASN71257.1"/>
    <property type="molecule type" value="Genomic_DNA"/>
</dbReference>
<evidence type="ECO:0008006" key="3">
    <source>
        <dbReference type="Google" id="ProtNLM"/>
    </source>
</evidence>
<name>A0A2H4JCC5_9CAUD</name>
<gene>
    <name evidence="1" type="ORF">10F5_60</name>
    <name evidence="2" type="ORF">10S3_12</name>
</gene>